<dbReference type="AlphaFoldDB" id="A0A3B1BRE3"/>
<dbReference type="InterPro" id="IPR005302">
    <property type="entry name" value="MoCF_Sase_C"/>
</dbReference>
<proteinExistence type="predicted"/>
<protein>
    <submittedName>
        <fullName evidence="2">Flavodoxin reductases (Ferredoxin-NADPH reductases) family 1</fullName>
    </submittedName>
</protein>
<dbReference type="PANTHER" id="PTHR14237">
    <property type="entry name" value="MOLYBDOPTERIN COFACTOR SULFURASE MOSC"/>
    <property type="match status" value="1"/>
</dbReference>
<dbReference type="InterPro" id="IPR005303">
    <property type="entry name" value="MOCOS_middle"/>
</dbReference>
<dbReference type="GO" id="GO:0030170">
    <property type="term" value="F:pyridoxal phosphate binding"/>
    <property type="evidence" value="ECO:0007669"/>
    <property type="project" value="InterPro"/>
</dbReference>
<dbReference type="SUPFAM" id="SSF50800">
    <property type="entry name" value="PK beta-barrel domain-like"/>
    <property type="match status" value="1"/>
</dbReference>
<evidence type="ECO:0000259" key="1">
    <source>
        <dbReference type="PROSITE" id="PS51340"/>
    </source>
</evidence>
<reference evidence="2" key="1">
    <citation type="submission" date="2018-06" db="EMBL/GenBank/DDBJ databases">
        <authorList>
            <person name="Zhirakovskaya E."/>
        </authorList>
    </citation>
    <scope>NUCLEOTIDE SEQUENCE</scope>
</reference>
<accession>A0A3B1BRE3</accession>
<dbReference type="Pfam" id="PF03476">
    <property type="entry name" value="MOSC_N"/>
    <property type="match status" value="1"/>
</dbReference>
<dbReference type="EMBL" id="UOFZ01000106">
    <property type="protein sequence ID" value="VAX13230.1"/>
    <property type="molecule type" value="Genomic_DNA"/>
</dbReference>
<gene>
    <name evidence="2" type="ORF">MNBD_GAMMA24-1167</name>
</gene>
<dbReference type="Pfam" id="PF03473">
    <property type="entry name" value="MOSC"/>
    <property type="match status" value="1"/>
</dbReference>
<dbReference type="PANTHER" id="PTHR14237:SF19">
    <property type="entry name" value="MITOCHONDRIAL AMIDOXIME REDUCING COMPONENT 1"/>
    <property type="match status" value="1"/>
</dbReference>
<dbReference type="GO" id="GO:0003824">
    <property type="term" value="F:catalytic activity"/>
    <property type="evidence" value="ECO:0007669"/>
    <property type="project" value="InterPro"/>
</dbReference>
<dbReference type="PROSITE" id="PS51340">
    <property type="entry name" value="MOSC"/>
    <property type="match status" value="1"/>
</dbReference>
<evidence type="ECO:0000313" key="2">
    <source>
        <dbReference type="EMBL" id="VAX13230.1"/>
    </source>
</evidence>
<feature type="domain" description="MOSC" evidence="1">
    <location>
        <begin position="109"/>
        <end position="264"/>
    </location>
</feature>
<dbReference type="SUPFAM" id="SSF141673">
    <property type="entry name" value="MOSC N-terminal domain-like"/>
    <property type="match status" value="1"/>
</dbReference>
<dbReference type="InterPro" id="IPR011037">
    <property type="entry name" value="Pyrv_Knase-like_insert_dom_sf"/>
</dbReference>
<sequence length="265" mass="29987">MTQIKVSDLAIYPVKSLAQIGMDRLRVERFGFALDRRWMVVDVDGFMITQRKKARMSLIQPRLLENGLRLQASDMPDLDVFCSLASPRCPVTVWEDSCMALDCGDEAAAWLSQFLDITCRLVFFPDDEVRQVDPAYAQPGDRTAFSDGFPILLISQASLDELNRRLAKPVAMRRFRPNLVVTGCEPFAEDSWKQIRIGGIIFRIVKPCSRCVIPNIDPDTAEKSAEPTRTLSRFRLQDKKILFGQNLIAQSQGELECGMPVEIIE</sequence>
<organism evidence="2">
    <name type="scientific">hydrothermal vent metagenome</name>
    <dbReference type="NCBI Taxonomy" id="652676"/>
    <lineage>
        <taxon>unclassified sequences</taxon>
        <taxon>metagenomes</taxon>
        <taxon>ecological metagenomes</taxon>
    </lineage>
</organism>
<name>A0A3B1BRE3_9ZZZZ</name>
<dbReference type="GO" id="GO:0030151">
    <property type="term" value="F:molybdenum ion binding"/>
    <property type="evidence" value="ECO:0007669"/>
    <property type="project" value="InterPro"/>
</dbReference>